<dbReference type="AlphaFoldDB" id="A0A158IF67"/>
<sequence>MTSSKPGREFAGHQSFARFSVRCRRVVYWQSCLPVYAAALPKLPLKTDATKNATLELRFCSTIRPVFKPGRESAEPVRGKSCPGS</sequence>
<evidence type="ECO:0000313" key="1">
    <source>
        <dbReference type="EMBL" id="SAL55262.1"/>
    </source>
</evidence>
<reference evidence="1 2" key="1">
    <citation type="submission" date="2016-01" db="EMBL/GenBank/DDBJ databases">
        <authorList>
            <person name="Oliw E.H."/>
        </authorList>
    </citation>
    <scope>NUCLEOTIDE SEQUENCE [LARGE SCALE GENOMIC DNA]</scope>
    <source>
        <strain evidence="1">LMG 27134</strain>
    </source>
</reference>
<dbReference type="Proteomes" id="UP000054683">
    <property type="component" value="Unassembled WGS sequence"/>
</dbReference>
<dbReference type="EMBL" id="FCOK02000049">
    <property type="protein sequence ID" value="SAL55262.1"/>
    <property type="molecule type" value="Genomic_DNA"/>
</dbReference>
<name>A0A158IF67_9BURK</name>
<evidence type="ECO:0000313" key="2">
    <source>
        <dbReference type="Proteomes" id="UP000054683"/>
    </source>
</evidence>
<organism evidence="1 2">
    <name type="scientific">Caballeronia udeis</name>
    <dbReference type="NCBI Taxonomy" id="1232866"/>
    <lineage>
        <taxon>Bacteria</taxon>
        <taxon>Pseudomonadati</taxon>
        <taxon>Pseudomonadota</taxon>
        <taxon>Betaproteobacteria</taxon>
        <taxon>Burkholderiales</taxon>
        <taxon>Burkholderiaceae</taxon>
        <taxon>Caballeronia</taxon>
    </lineage>
</organism>
<gene>
    <name evidence="1" type="ORF">AWB69_05906</name>
</gene>
<proteinExistence type="predicted"/>
<protein>
    <submittedName>
        <fullName evidence="1">Uncharacterized protein</fullName>
    </submittedName>
</protein>
<accession>A0A158IF67</accession>